<sequence>MMRTAAICVAVWSALVVLVTPAAEAVSCEMLTFEGGDYSVCSVDLRQDDLRIFLRDETGMPLGSFGNVARTLPDGHVLAFGVNGGMYHADRRPVGLFIEDGQQEMRLLTNASPGNFGLLPNGVFCIRAGRADVIETLRFADTQPDCQYATQSGPMLVIDDKLHPRFLKDGTSRLIRNGVGTTPDGKTAIFAMSNQGVNFHTFARLFRDKLSTPNALYLDGRISRLYAPMIGRADAGLPMGPIIGVVKTP</sequence>
<evidence type="ECO:0000313" key="4">
    <source>
        <dbReference type="Proteomes" id="UP000306575"/>
    </source>
</evidence>
<organism evidence="3 4">
    <name type="scientific">Shimia litoralis</name>
    <dbReference type="NCBI Taxonomy" id="420403"/>
    <lineage>
        <taxon>Bacteria</taxon>
        <taxon>Pseudomonadati</taxon>
        <taxon>Pseudomonadota</taxon>
        <taxon>Alphaproteobacteria</taxon>
        <taxon>Rhodobacterales</taxon>
        <taxon>Roseobacteraceae</taxon>
    </lineage>
</organism>
<feature type="domain" description="Phosphodiester glycosidase" evidence="2">
    <location>
        <begin position="79"/>
        <end position="222"/>
    </location>
</feature>
<accession>A0A4U7N932</accession>
<proteinExistence type="predicted"/>
<dbReference type="Pfam" id="PF09992">
    <property type="entry name" value="NAGPA"/>
    <property type="match status" value="1"/>
</dbReference>
<comment type="caution">
    <text evidence="3">The sequence shown here is derived from an EMBL/GenBank/DDBJ whole genome shotgun (WGS) entry which is preliminary data.</text>
</comment>
<dbReference type="OrthoDB" id="5515706at2"/>
<dbReference type="Proteomes" id="UP000306575">
    <property type="component" value="Unassembled WGS sequence"/>
</dbReference>
<feature type="chain" id="PRO_5020770114" description="Phosphodiester glycosidase domain-containing protein" evidence="1">
    <location>
        <begin position="26"/>
        <end position="249"/>
    </location>
</feature>
<keyword evidence="1" id="KW-0732">Signal</keyword>
<evidence type="ECO:0000256" key="1">
    <source>
        <dbReference type="SAM" id="SignalP"/>
    </source>
</evidence>
<keyword evidence="4" id="KW-1185">Reference proteome</keyword>
<reference evidence="3 4" key="1">
    <citation type="submission" date="2019-04" db="EMBL/GenBank/DDBJ databases">
        <title>Genome sequence of Pelagicola litoralis CL-ES2.</title>
        <authorList>
            <person name="Cao J."/>
        </authorList>
    </citation>
    <scope>NUCLEOTIDE SEQUENCE [LARGE SCALE GENOMIC DNA]</scope>
    <source>
        <strain evidence="3 4">CL-ES2</strain>
    </source>
</reference>
<dbReference type="EMBL" id="SULI01000002">
    <property type="protein sequence ID" value="TKZ22217.1"/>
    <property type="molecule type" value="Genomic_DNA"/>
</dbReference>
<feature type="signal peptide" evidence="1">
    <location>
        <begin position="1"/>
        <end position="25"/>
    </location>
</feature>
<dbReference type="InterPro" id="IPR018711">
    <property type="entry name" value="NAGPA"/>
</dbReference>
<protein>
    <recommendedName>
        <fullName evidence="2">Phosphodiester glycosidase domain-containing protein</fullName>
    </recommendedName>
</protein>
<gene>
    <name evidence="3" type="ORF">FAP39_03180</name>
</gene>
<name>A0A4U7N932_9RHOB</name>
<evidence type="ECO:0000313" key="3">
    <source>
        <dbReference type="EMBL" id="TKZ22217.1"/>
    </source>
</evidence>
<dbReference type="AlphaFoldDB" id="A0A4U7N932"/>
<evidence type="ECO:0000259" key="2">
    <source>
        <dbReference type="Pfam" id="PF09992"/>
    </source>
</evidence>